<dbReference type="RefSeq" id="WP_132273873.1">
    <property type="nucleotide sequence ID" value="NZ_JAOBST010000012.1"/>
</dbReference>
<evidence type="ECO:0000256" key="2">
    <source>
        <dbReference type="ARBA" id="ARBA00022723"/>
    </source>
</evidence>
<dbReference type="InterPro" id="IPR007197">
    <property type="entry name" value="rSAM"/>
</dbReference>
<dbReference type="SUPFAM" id="SSF102114">
    <property type="entry name" value="Radical SAM enzymes"/>
    <property type="match status" value="1"/>
</dbReference>
<keyword evidence="3" id="KW-0408">Iron</keyword>
<evidence type="ECO:0000256" key="4">
    <source>
        <dbReference type="ARBA" id="ARBA00023014"/>
    </source>
</evidence>
<dbReference type="PANTHER" id="PTHR43524:SF1">
    <property type="entry name" value="RADICAL SAM SUPERFAMILY PROTEIN"/>
    <property type="match status" value="1"/>
</dbReference>
<keyword evidence="4" id="KW-0411">Iron-sulfur</keyword>
<dbReference type="CDD" id="cd21128">
    <property type="entry name" value="SPASM_rSAM"/>
    <property type="match status" value="1"/>
</dbReference>
<protein>
    <submittedName>
        <fullName evidence="6">Radical SAM protein</fullName>
    </submittedName>
</protein>
<dbReference type="GO" id="GO:0003824">
    <property type="term" value="F:catalytic activity"/>
    <property type="evidence" value="ECO:0007669"/>
    <property type="project" value="InterPro"/>
</dbReference>
<sequence>MRENQLEEYLSKGVERIVQGILRASADNPKESLFLARYASLGREAGRRRAKLEAAGEHIPPFLIASITDSCNLHCKGCYARANVSCMDRGEELQMSAARWGEVFCQAEEAGVAFILLAGGEPLLRRDVLEQAGRHRRILFPVFTNGTMLDEAYLKLFGKNRNLIPVLSIEGEERLTDERRGSGVYASLQKAMGRMKESGILFGASVTVTRENMQEVLSEEFTAHLARQGCKAVIYVEYVPAEKETEHLAPGDAERAYMEQRLKMLREAQKELLFVSFPGDEKSSGGCLAAGRGFFHINAKGGAEPCPFSPFSDTSLLHTSLREALKSPFFIRLRAEGLLTKEHTGGCVLFEQEQSVKGCL</sequence>
<name>A0A4R4FI43_9FIRM</name>
<dbReference type="SFLD" id="SFLDS00029">
    <property type="entry name" value="Radical_SAM"/>
    <property type="match status" value="1"/>
</dbReference>
<dbReference type="Gene3D" id="3.20.20.70">
    <property type="entry name" value="Aldolase class I"/>
    <property type="match status" value="1"/>
</dbReference>
<dbReference type="EMBL" id="SMMX01000001">
    <property type="protein sequence ID" value="TDA23261.1"/>
    <property type="molecule type" value="Genomic_DNA"/>
</dbReference>
<evidence type="ECO:0000313" key="7">
    <source>
        <dbReference type="Proteomes" id="UP000295710"/>
    </source>
</evidence>
<dbReference type="AlphaFoldDB" id="A0A4R4FI43"/>
<organism evidence="6 7">
    <name type="scientific">Extibacter muris</name>
    <dbReference type="NCBI Taxonomy" id="1796622"/>
    <lineage>
        <taxon>Bacteria</taxon>
        <taxon>Bacillati</taxon>
        <taxon>Bacillota</taxon>
        <taxon>Clostridia</taxon>
        <taxon>Lachnospirales</taxon>
        <taxon>Lachnospiraceae</taxon>
        <taxon>Extibacter</taxon>
    </lineage>
</organism>
<dbReference type="PROSITE" id="PS51918">
    <property type="entry name" value="RADICAL_SAM"/>
    <property type="match status" value="1"/>
</dbReference>
<comment type="caution">
    <text evidence="6">The sequence shown here is derived from an EMBL/GenBank/DDBJ whole genome shotgun (WGS) entry which is preliminary data.</text>
</comment>
<dbReference type="InterPro" id="IPR013785">
    <property type="entry name" value="Aldolase_TIM"/>
</dbReference>
<dbReference type="GO" id="GO:0046872">
    <property type="term" value="F:metal ion binding"/>
    <property type="evidence" value="ECO:0007669"/>
    <property type="project" value="UniProtKB-KW"/>
</dbReference>
<dbReference type="Pfam" id="PF04055">
    <property type="entry name" value="Radical_SAM"/>
    <property type="match status" value="1"/>
</dbReference>
<evidence type="ECO:0000256" key="1">
    <source>
        <dbReference type="ARBA" id="ARBA00022691"/>
    </source>
</evidence>
<dbReference type="Proteomes" id="UP000295710">
    <property type="component" value="Unassembled WGS sequence"/>
</dbReference>
<keyword evidence="2" id="KW-0479">Metal-binding</keyword>
<dbReference type="PANTHER" id="PTHR43524">
    <property type="entry name" value="RADICAL SAM SUPERFAMILY PROTEIN"/>
    <property type="match status" value="1"/>
</dbReference>
<dbReference type="CDD" id="cd01335">
    <property type="entry name" value="Radical_SAM"/>
    <property type="match status" value="1"/>
</dbReference>
<keyword evidence="1" id="KW-0949">S-adenosyl-L-methionine</keyword>
<evidence type="ECO:0000259" key="5">
    <source>
        <dbReference type="PROSITE" id="PS51918"/>
    </source>
</evidence>
<reference evidence="6 7" key="1">
    <citation type="journal article" date="2016" name="Nat. Microbiol.">
        <title>The Mouse Intestinal Bacterial Collection (miBC) provides host-specific insight into cultured diversity and functional potential of the gut microbiota.</title>
        <authorList>
            <person name="Lagkouvardos I."/>
            <person name="Pukall R."/>
            <person name="Abt B."/>
            <person name="Foesel B.U."/>
            <person name="Meier-Kolthoff J.P."/>
            <person name="Kumar N."/>
            <person name="Bresciani A."/>
            <person name="Martinez I."/>
            <person name="Just S."/>
            <person name="Ziegler C."/>
            <person name="Brugiroux S."/>
            <person name="Garzetti D."/>
            <person name="Wenning M."/>
            <person name="Bui T.P."/>
            <person name="Wang J."/>
            <person name="Hugenholtz F."/>
            <person name="Plugge C.M."/>
            <person name="Peterson D.A."/>
            <person name="Hornef M.W."/>
            <person name="Baines J.F."/>
            <person name="Smidt H."/>
            <person name="Walter J."/>
            <person name="Kristiansen K."/>
            <person name="Nielsen H.B."/>
            <person name="Haller D."/>
            <person name="Overmann J."/>
            <person name="Stecher B."/>
            <person name="Clavel T."/>
        </authorList>
    </citation>
    <scope>NUCLEOTIDE SEQUENCE [LARGE SCALE GENOMIC DNA]</scope>
    <source>
        <strain evidence="6 7">DSM 28560</strain>
    </source>
</reference>
<dbReference type="GO" id="GO:0051536">
    <property type="term" value="F:iron-sulfur cluster binding"/>
    <property type="evidence" value="ECO:0007669"/>
    <property type="project" value="UniProtKB-KW"/>
</dbReference>
<accession>A0A4R4FI43</accession>
<proteinExistence type="predicted"/>
<evidence type="ECO:0000256" key="3">
    <source>
        <dbReference type="ARBA" id="ARBA00023004"/>
    </source>
</evidence>
<evidence type="ECO:0000313" key="6">
    <source>
        <dbReference type="EMBL" id="TDA23261.1"/>
    </source>
</evidence>
<feature type="domain" description="Radical SAM core" evidence="5">
    <location>
        <begin position="57"/>
        <end position="278"/>
    </location>
</feature>
<dbReference type="InterPro" id="IPR058240">
    <property type="entry name" value="rSAM_sf"/>
</dbReference>
<gene>
    <name evidence="6" type="ORF">E1963_00455</name>
</gene>
<dbReference type="SFLD" id="SFLDG01067">
    <property type="entry name" value="SPASM/twitch_domain_containing"/>
    <property type="match status" value="1"/>
</dbReference>
<keyword evidence="7" id="KW-1185">Reference proteome</keyword>